<dbReference type="Proteomes" id="UP000199451">
    <property type="component" value="Unassembled WGS sequence"/>
</dbReference>
<evidence type="ECO:0000259" key="16">
    <source>
        <dbReference type="PROSITE" id="PS50885"/>
    </source>
</evidence>
<accession>A0A1G9W6C9</accession>
<dbReference type="Gene3D" id="1.10.287.130">
    <property type="match status" value="1"/>
</dbReference>
<keyword evidence="9 17" id="KW-0418">Kinase</keyword>
<name>A0A1G9W6C9_9EURY</name>
<dbReference type="SUPFAM" id="SSF103190">
    <property type="entry name" value="Sensory domain-like"/>
    <property type="match status" value="1"/>
</dbReference>
<dbReference type="PRINTS" id="PR00344">
    <property type="entry name" value="BCTRLSENSOR"/>
</dbReference>
<dbReference type="InterPro" id="IPR005467">
    <property type="entry name" value="His_kinase_dom"/>
</dbReference>
<evidence type="ECO:0000256" key="6">
    <source>
        <dbReference type="ARBA" id="ARBA00022679"/>
    </source>
</evidence>
<dbReference type="InterPro" id="IPR036890">
    <property type="entry name" value="HATPase_C_sf"/>
</dbReference>
<keyword evidence="6" id="KW-0808">Transferase</keyword>
<gene>
    <name evidence="17" type="ORF">SAMN04487949_2626</name>
</gene>
<dbReference type="Pfam" id="PF02518">
    <property type="entry name" value="HATPase_c"/>
    <property type="match status" value="1"/>
</dbReference>
<keyword evidence="4" id="KW-1003">Cell membrane</keyword>
<evidence type="ECO:0000256" key="5">
    <source>
        <dbReference type="ARBA" id="ARBA00022553"/>
    </source>
</evidence>
<dbReference type="InterPro" id="IPR003594">
    <property type="entry name" value="HATPase_dom"/>
</dbReference>
<evidence type="ECO:0000256" key="8">
    <source>
        <dbReference type="ARBA" id="ARBA00022741"/>
    </source>
</evidence>
<dbReference type="GO" id="GO:0005524">
    <property type="term" value="F:ATP binding"/>
    <property type="evidence" value="ECO:0007669"/>
    <property type="project" value="UniProtKB-KW"/>
</dbReference>
<dbReference type="EC" id="2.7.13.3" evidence="3"/>
<comment type="catalytic activity">
    <reaction evidence="1">
        <text>ATP + protein L-histidine = ADP + protein N-phospho-L-histidine.</text>
        <dbReference type="EC" id="2.7.13.3"/>
    </reaction>
</comment>
<dbReference type="GO" id="GO:0005886">
    <property type="term" value="C:plasma membrane"/>
    <property type="evidence" value="ECO:0007669"/>
    <property type="project" value="UniProtKB-SubCell"/>
</dbReference>
<evidence type="ECO:0000256" key="9">
    <source>
        <dbReference type="ARBA" id="ARBA00022777"/>
    </source>
</evidence>
<keyword evidence="11" id="KW-0472">Membrane</keyword>
<dbReference type="PANTHER" id="PTHR44936:SF10">
    <property type="entry name" value="SENSOR PROTEIN RSTB"/>
    <property type="match status" value="1"/>
</dbReference>
<keyword evidence="5" id="KW-0597">Phosphoprotein</keyword>
<reference evidence="18" key="1">
    <citation type="submission" date="2016-10" db="EMBL/GenBank/DDBJ databases">
        <authorList>
            <person name="Varghese N."/>
            <person name="Submissions S."/>
        </authorList>
    </citation>
    <scope>NUCLEOTIDE SEQUENCE [LARGE SCALE GENOMIC DNA]</scope>
    <source>
        <strain evidence="18">CGMCC 1.10119</strain>
    </source>
</reference>
<dbReference type="Gene3D" id="3.30.450.20">
    <property type="entry name" value="PAS domain"/>
    <property type="match status" value="1"/>
</dbReference>
<dbReference type="InterPro" id="IPR029151">
    <property type="entry name" value="Sensor-like_sf"/>
</dbReference>
<dbReference type="Gene3D" id="3.30.565.10">
    <property type="entry name" value="Histidine kinase-like ATPase, C-terminal domain"/>
    <property type="match status" value="1"/>
</dbReference>
<keyword evidence="11" id="KW-1133">Transmembrane helix</keyword>
<comment type="subcellular location">
    <subcellularLocation>
        <location evidence="2">Cell membrane</location>
        <topology evidence="2">Multi-pass membrane protein</topology>
    </subcellularLocation>
</comment>
<evidence type="ECO:0000256" key="13">
    <source>
        <dbReference type="SAM" id="Coils"/>
    </source>
</evidence>
<dbReference type="OrthoDB" id="342253at2157"/>
<dbReference type="AlphaFoldDB" id="A0A1G9W6C9"/>
<evidence type="ECO:0000256" key="3">
    <source>
        <dbReference type="ARBA" id="ARBA00012438"/>
    </source>
</evidence>
<dbReference type="InterPro" id="IPR050980">
    <property type="entry name" value="2C_sensor_his_kinase"/>
</dbReference>
<evidence type="ECO:0000256" key="10">
    <source>
        <dbReference type="ARBA" id="ARBA00022840"/>
    </source>
</evidence>
<keyword evidence="7" id="KW-0812">Transmembrane</keyword>
<keyword evidence="18" id="KW-1185">Reference proteome</keyword>
<dbReference type="GO" id="GO:0007165">
    <property type="term" value="P:signal transduction"/>
    <property type="evidence" value="ECO:0007669"/>
    <property type="project" value="UniProtKB-KW"/>
</dbReference>
<keyword evidence="10" id="KW-0067">ATP-binding</keyword>
<keyword evidence="8" id="KW-0547">Nucleotide-binding</keyword>
<feature type="region of interest" description="Disordered" evidence="14">
    <location>
        <begin position="539"/>
        <end position="558"/>
    </location>
</feature>
<dbReference type="InterPro" id="IPR003660">
    <property type="entry name" value="HAMP_dom"/>
</dbReference>
<dbReference type="PROSITE" id="PS50109">
    <property type="entry name" value="HIS_KIN"/>
    <property type="match status" value="1"/>
</dbReference>
<sequence length="558" mass="60785">MKLRARLLLVLVLAAALLGGSVYGGVELYKGQLVEQERADVEDVASLTAHQIDGVVAEKADTLGYMASKPEAREFDEAGSFLRAFLETSRFFAVQLVDANGTVRQFHGDVTETQRRAVIGSNVADEAHIRAALDGELYIAQPQRADGSERAVVVMSAPVYNRSTVVGALSAGIYADTSTLFGPVEATGDESQAVVVSSDEMVLHERTQTFDEELSASATVPSTGWQVTVVRDVTATNQLVNDLQTFQGISIALVLFLVAAFGRWEYQTTLNQTEALLDGFERVRDGDFESRVSLTASDEWREISEGFNELVEAIASHEAELEERRQRLEVLNRVLRHNVRNSTSVILGYAELSRDSSADGTQQLSTIETHAKRLLRLSETARRLQGVIDSDESMTERIDVAAAVEELVDELRTAHPDATVTASVERTADALANPQLELAIDELCRNALQHNRNADRRVDIDVRTTTADGEEVVEVTVSDNGPGIPTDQRAVLESGRETPLEHGEGLGLWLVYWTAKRSGGDLHFAEDDDDGAVVTLVVPRAGPDDTGESPRAEESVAK</sequence>
<proteinExistence type="predicted"/>
<organism evidence="17 18">
    <name type="scientific">Halogranum gelatinilyticum</name>
    <dbReference type="NCBI Taxonomy" id="660521"/>
    <lineage>
        <taxon>Archaea</taxon>
        <taxon>Methanobacteriati</taxon>
        <taxon>Methanobacteriota</taxon>
        <taxon>Stenosarchaea group</taxon>
        <taxon>Halobacteria</taxon>
        <taxon>Halobacteriales</taxon>
        <taxon>Haloferacaceae</taxon>
    </lineage>
</organism>
<keyword evidence="13" id="KW-0175">Coiled coil</keyword>
<dbReference type="STRING" id="660521.SAMN04487949_2626"/>
<evidence type="ECO:0000256" key="12">
    <source>
        <dbReference type="ARBA" id="ARBA00023224"/>
    </source>
</evidence>
<feature type="domain" description="Histidine kinase" evidence="15">
    <location>
        <begin position="334"/>
        <end position="542"/>
    </location>
</feature>
<evidence type="ECO:0000313" key="17">
    <source>
        <dbReference type="EMBL" id="SDM79787.1"/>
    </source>
</evidence>
<dbReference type="PROSITE" id="PS50885">
    <property type="entry name" value="HAMP"/>
    <property type="match status" value="1"/>
</dbReference>
<dbReference type="SMART" id="SM00387">
    <property type="entry name" value="HATPase_c"/>
    <property type="match status" value="1"/>
</dbReference>
<evidence type="ECO:0000256" key="2">
    <source>
        <dbReference type="ARBA" id="ARBA00004651"/>
    </source>
</evidence>
<evidence type="ECO:0000256" key="4">
    <source>
        <dbReference type="ARBA" id="ARBA00022475"/>
    </source>
</evidence>
<dbReference type="SUPFAM" id="SSF55874">
    <property type="entry name" value="ATPase domain of HSP90 chaperone/DNA topoisomerase II/histidine kinase"/>
    <property type="match status" value="1"/>
</dbReference>
<protein>
    <recommendedName>
        <fullName evidence="3">histidine kinase</fullName>
        <ecNumber evidence="3">2.7.13.3</ecNumber>
    </recommendedName>
</protein>
<dbReference type="RefSeq" id="WP_089698047.1">
    <property type="nucleotide sequence ID" value="NZ_FNHL01000003.1"/>
</dbReference>
<dbReference type="CDD" id="cd06225">
    <property type="entry name" value="HAMP"/>
    <property type="match status" value="1"/>
</dbReference>
<feature type="coiled-coil region" evidence="13">
    <location>
        <begin position="307"/>
        <end position="338"/>
    </location>
</feature>
<feature type="domain" description="HAMP" evidence="16">
    <location>
        <begin position="267"/>
        <end position="319"/>
    </location>
</feature>
<dbReference type="InterPro" id="IPR004358">
    <property type="entry name" value="Sig_transdc_His_kin-like_C"/>
</dbReference>
<evidence type="ECO:0000256" key="7">
    <source>
        <dbReference type="ARBA" id="ARBA00022692"/>
    </source>
</evidence>
<dbReference type="EMBL" id="FNHL01000003">
    <property type="protein sequence ID" value="SDM79787.1"/>
    <property type="molecule type" value="Genomic_DNA"/>
</dbReference>
<dbReference type="PANTHER" id="PTHR44936">
    <property type="entry name" value="SENSOR PROTEIN CREC"/>
    <property type="match status" value="1"/>
</dbReference>
<keyword evidence="12" id="KW-0807">Transducer</keyword>
<evidence type="ECO:0000256" key="11">
    <source>
        <dbReference type="ARBA" id="ARBA00022989"/>
    </source>
</evidence>
<dbReference type="GO" id="GO:0004673">
    <property type="term" value="F:protein histidine kinase activity"/>
    <property type="evidence" value="ECO:0007669"/>
    <property type="project" value="UniProtKB-EC"/>
</dbReference>
<dbReference type="CDD" id="cd00075">
    <property type="entry name" value="HATPase"/>
    <property type="match status" value="1"/>
</dbReference>
<evidence type="ECO:0000313" key="18">
    <source>
        <dbReference type="Proteomes" id="UP000199451"/>
    </source>
</evidence>
<evidence type="ECO:0000256" key="1">
    <source>
        <dbReference type="ARBA" id="ARBA00000085"/>
    </source>
</evidence>
<evidence type="ECO:0000259" key="15">
    <source>
        <dbReference type="PROSITE" id="PS50109"/>
    </source>
</evidence>
<evidence type="ECO:0000256" key="14">
    <source>
        <dbReference type="SAM" id="MobiDB-lite"/>
    </source>
</evidence>
<feature type="compositionally biased region" description="Basic and acidic residues" evidence="14">
    <location>
        <begin position="548"/>
        <end position="558"/>
    </location>
</feature>